<accession>A0A9X1I9D9</accession>
<feature type="non-terminal residue" evidence="1">
    <location>
        <position position="72"/>
    </location>
</feature>
<protein>
    <submittedName>
        <fullName evidence="1">Uncharacterized protein</fullName>
    </submittedName>
</protein>
<reference evidence="1" key="1">
    <citation type="submission" date="2021-10" db="EMBL/GenBank/DDBJ databases">
        <title>Tamlana sargassums sp. nov., and Tamlana laminarinivorans sp. nov., two new bacteria isolated from the brown alga.</title>
        <authorList>
            <person name="Li J."/>
        </authorList>
    </citation>
    <scope>NUCLEOTIDE SEQUENCE</scope>
    <source>
        <strain evidence="1">62-3</strain>
    </source>
</reference>
<evidence type="ECO:0000313" key="2">
    <source>
        <dbReference type="Proteomes" id="UP001139286"/>
    </source>
</evidence>
<comment type="caution">
    <text evidence="1">The sequence shown here is derived from an EMBL/GenBank/DDBJ whole genome shotgun (WGS) entry which is preliminary data.</text>
</comment>
<sequence length="72" mass="7321">ATFTVEDTTAPTIDTIASDLTVECDGAGNTTELNNWLNSNGGAAASDACSANITWSNDYNAISDECGQTGTA</sequence>
<feature type="non-terminal residue" evidence="1">
    <location>
        <position position="1"/>
    </location>
</feature>
<dbReference type="EMBL" id="JAJAPX010000042">
    <property type="protein sequence ID" value="MCB4809697.1"/>
    <property type="molecule type" value="Genomic_DNA"/>
</dbReference>
<name>A0A9X1I9D9_9FLAO</name>
<gene>
    <name evidence="1" type="ORF">LG651_15745</name>
</gene>
<organism evidence="1 2">
    <name type="scientific">Neotamlana sargassicola</name>
    <dbReference type="NCBI Taxonomy" id="2883125"/>
    <lineage>
        <taxon>Bacteria</taxon>
        <taxon>Pseudomonadati</taxon>
        <taxon>Bacteroidota</taxon>
        <taxon>Flavobacteriia</taxon>
        <taxon>Flavobacteriales</taxon>
        <taxon>Flavobacteriaceae</taxon>
        <taxon>Neotamlana</taxon>
    </lineage>
</organism>
<keyword evidence="2" id="KW-1185">Reference proteome</keyword>
<dbReference type="AlphaFoldDB" id="A0A9X1I9D9"/>
<evidence type="ECO:0000313" key="1">
    <source>
        <dbReference type="EMBL" id="MCB4809697.1"/>
    </source>
</evidence>
<proteinExistence type="predicted"/>
<dbReference type="RefSeq" id="WP_226697051.1">
    <property type="nucleotide sequence ID" value="NZ_JAJAPX010000042.1"/>
</dbReference>
<dbReference type="Proteomes" id="UP001139286">
    <property type="component" value="Unassembled WGS sequence"/>
</dbReference>